<evidence type="ECO:0000313" key="3">
    <source>
        <dbReference type="EMBL" id="CAB3238510.1"/>
    </source>
</evidence>
<name>A0A8S0ZTE8_ARCPL</name>
<dbReference type="Proteomes" id="UP000494256">
    <property type="component" value="Unassembled WGS sequence"/>
</dbReference>
<sequence length="122" mass="13611">MFMIVLIVTVALANCLEPVADNKLDDEIKQVITKYLAKIPDVEPQYVIHEGLSKVISRYFKGKVSTFPLYKVSLKLDRNPVKIPWSLADESNANITANVGQSIAKKGKIYKYIPAKTTNNTA</sequence>
<reference evidence="4 5" key="1">
    <citation type="submission" date="2020-04" db="EMBL/GenBank/DDBJ databases">
        <authorList>
            <person name="Wallbank WR R."/>
            <person name="Pardo Diaz C."/>
            <person name="Kozak K."/>
            <person name="Martin S."/>
            <person name="Jiggins C."/>
            <person name="Moest M."/>
            <person name="Warren A I."/>
            <person name="Byers J.R.P. K."/>
            <person name="Montejo-Kovacevich G."/>
            <person name="Yen C E."/>
        </authorList>
    </citation>
    <scope>NUCLEOTIDE SEQUENCE [LARGE SCALE GENOMIC DNA]</scope>
</reference>
<evidence type="ECO:0000313" key="4">
    <source>
        <dbReference type="Proteomes" id="UP000494106"/>
    </source>
</evidence>
<keyword evidence="1" id="KW-0732">Signal</keyword>
<keyword evidence="4" id="KW-1185">Reference proteome</keyword>
<dbReference type="Proteomes" id="UP000494106">
    <property type="component" value="Unassembled WGS sequence"/>
</dbReference>
<comment type="caution">
    <text evidence="2">The sequence shown here is derived from an EMBL/GenBank/DDBJ whole genome shotgun (WGS) entry which is preliminary data.</text>
</comment>
<feature type="signal peptide" evidence="1">
    <location>
        <begin position="1"/>
        <end position="15"/>
    </location>
</feature>
<accession>A0A8S0ZTE8</accession>
<proteinExistence type="predicted"/>
<dbReference type="EMBL" id="CADEBC010000498">
    <property type="protein sequence ID" value="CAB3238510.1"/>
    <property type="molecule type" value="Genomic_DNA"/>
</dbReference>
<evidence type="ECO:0000313" key="2">
    <source>
        <dbReference type="EMBL" id="CAB3237170.1"/>
    </source>
</evidence>
<feature type="chain" id="PRO_5036434272" evidence="1">
    <location>
        <begin position="16"/>
        <end position="122"/>
    </location>
</feature>
<dbReference type="OrthoDB" id="9992747at2759"/>
<dbReference type="AlphaFoldDB" id="A0A8S0ZTE8"/>
<organism evidence="2 5">
    <name type="scientific">Arctia plantaginis</name>
    <name type="common">Wood tiger moth</name>
    <name type="synonym">Phalaena plantaginis</name>
    <dbReference type="NCBI Taxonomy" id="874455"/>
    <lineage>
        <taxon>Eukaryota</taxon>
        <taxon>Metazoa</taxon>
        <taxon>Ecdysozoa</taxon>
        <taxon>Arthropoda</taxon>
        <taxon>Hexapoda</taxon>
        <taxon>Insecta</taxon>
        <taxon>Pterygota</taxon>
        <taxon>Neoptera</taxon>
        <taxon>Endopterygota</taxon>
        <taxon>Lepidoptera</taxon>
        <taxon>Glossata</taxon>
        <taxon>Ditrysia</taxon>
        <taxon>Noctuoidea</taxon>
        <taxon>Erebidae</taxon>
        <taxon>Arctiinae</taxon>
        <taxon>Arctia</taxon>
    </lineage>
</organism>
<evidence type="ECO:0000256" key="1">
    <source>
        <dbReference type="SAM" id="SignalP"/>
    </source>
</evidence>
<protein>
    <submittedName>
        <fullName evidence="2">Uncharacterized protein</fullName>
    </submittedName>
</protein>
<gene>
    <name evidence="3" type="ORF">APLA_LOCUS7413</name>
    <name evidence="2" type="ORF">APLA_LOCUS7691</name>
</gene>
<evidence type="ECO:0000313" key="5">
    <source>
        <dbReference type="Proteomes" id="UP000494256"/>
    </source>
</evidence>
<dbReference type="EMBL" id="CADEBD010000303">
    <property type="protein sequence ID" value="CAB3237170.1"/>
    <property type="molecule type" value="Genomic_DNA"/>
</dbReference>